<evidence type="ECO:0000256" key="1">
    <source>
        <dbReference type="ARBA" id="ARBA00023242"/>
    </source>
</evidence>
<gene>
    <name evidence="3" type="primary">BIO</name>
</gene>
<evidence type="ECO:0000313" key="3">
    <source>
        <dbReference type="EMBL" id="AXL93704.1"/>
    </source>
</evidence>
<keyword evidence="1" id="KW-0539">Nucleus</keyword>
<dbReference type="GO" id="GO:0003712">
    <property type="term" value="F:transcription coregulator activity"/>
    <property type="evidence" value="ECO:0007669"/>
    <property type="project" value="InterPro"/>
</dbReference>
<dbReference type="EMBL" id="MG515007">
    <property type="protein sequence ID" value="AXL93704.1"/>
    <property type="molecule type" value="mRNA"/>
</dbReference>
<feature type="region of interest" description="Disordered" evidence="2">
    <location>
        <begin position="120"/>
        <end position="156"/>
    </location>
</feature>
<dbReference type="PANTHER" id="PTHR35300">
    <property type="entry name" value="COACTIVATOR CBP, KIX DOMAIN-CONTAINING PROTEIN-RELATED"/>
    <property type="match status" value="1"/>
</dbReference>
<dbReference type="OMA" id="YGRFQHV"/>
<accession>A0A3G1S2S9</accession>
<protein>
    <submittedName>
        <fullName evidence="3">KIX domain protein</fullName>
    </submittedName>
</protein>
<sequence>MPRPGPRPYECVRRAWHSERHQPIRGTIIQQIFRVVNDAHSPATKKNKEWQEKLPFVVLKAEEIMYSKANSEAEYLNPDTLWDRLNDAVNTIIRRDEATETGDLLPPCVEAALNLGCKPVRTSRSDRHNNPRTYLSPSTQQPPPGSPRPAGGNPLNYARVTTSALASVPVSNSTHQSSKVMGNRSYPFSDNFPSGHHQPLAMEAKPSLNLGSVYPLYYVYDAREPQPRSTALDNPCSDTIFVGRPVITPAPETSGIGLLEHTSYGRFHHAPNRIAKETAVGTTQEESQDGECDLSLRLGQCLHPCSSSKSGSAYGIDDVSLGLSQEGSKFSHLSLQKNQEFCFHPREAGYGTIDPNSRYNVEGGDQNLEATFRKRKAPLGNNEEDGQFCRHLGVPSNRFIGRPGL</sequence>
<dbReference type="GO" id="GO:0006355">
    <property type="term" value="P:regulation of DNA-templated transcription"/>
    <property type="evidence" value="ECO:0007669"/>
    <property type="project" value="InterPro"/>
</dbReference>
<organism evidence="3">
    <name type="scientific">Lotus japonicus</name>
    <name type="common">Lotus corniculatus var. japonicus</name>
    <dbReference type="NCBI Taxonomy" id="34305"/>
    <lineage>
        <taxon>Eukaryota</taxon>
        <taxon>Viridiplantae</taxon>
        <taxon>Streptophyta</taxon>
        <taxon>Embryophyta</taxon>
        <taxon>Tracheophyta</taxon>
        <taxon>Spermatophyta</taxon>
        <taxon>Magnoliopsida</taxon>
        <taxon>eudicotyledons</taxon>
        <taxon>Gunneridae</taxon>
        <taxon>Pentapetalae</taxon>
        <taxon>rosids</taxon>
        <taxon>fabids</taxon>
        <taxon>Fabales</taxon>
        <taxon>Fabaceae</taxon>
        <taxon>Papilionoideae</taxon>
        <taxon>50 kb inversion clade</taxon>
        <taxon>NPAAA clade</taxon>
        <taxon>Hologalegina</taxon>
        <taxon>robinioid clade</taxon>
        <taxon>Loteae</taxon>
        <taxon>Lotus</taxon>
    </lineage>
</organism>
<reference evidence="3" key="1">
    <citation type="journal article" date="2018" name="J. Exp. Bot.">
        <title>BIGGER ORGANS and ELEPHANT EAR-LIKE LEAF1 control organ size and floral organ internal asymmetry in pea (Pisum sativum L.).</title>
        <authorList>
            <person name="Li X."/>
            <person name="Liu W."/>
            <person name="Zhuang L."/>
            <person name="Zhu Y."/>
            <person name="Wang F."/>
            <person name="Chen T."/>
            <person name="Yang J."/>
            <person name="Ambrose M."/>
            <person name="Hu Z."/>
            <person name="Weller J.L."/>
            <person name="Luo D."/>
        </authorList>
    </citation>
    <scope>NUCLEOTIDE SEQUENCE</scope>
</reference>
<dbReference type="OrthoDB" id="1937968at2759"/>
<evidence type="ECO:0000256" key="2">
    <source>
        <dbReference type="SAM" id="MobiDB-lite"/>
    </source>
</evidence>
<dbReference type="Gene3D" id="1.10.246.20">
    <property type="entry name" value="Coactivator CBP, KIX domain"/>
    <property type="match status" value="1"/>
</dbReference>
<name>A0A3G1S2S9_LOTJA</name>
<dbReference type="PANTHER" id="PTHR35300:SF4">
    <property type="entry name" value="HISTONE ACETYLTRANSFERASE"/>
    <property type="match status" value="1"/>
</dbReference>
<dbReference type="AlphaFoldDB" id="A0A3G1S2S9"/>
<proteinExistence type="evidence at transcript level"/>
<dbReference type="InterPro" id="IPR036529">
    <property type="entry name" value="KIX_dom_sf"/>
</dbReference>